<protein>
    <submittedName>
        <fullName evidence="2">Uncharacterized protein</fullName>
    </submittedName>
</protein>
<feature type="compositionally biased region" description="Gly residues" evidence="1">
    <location>
        <begin position="1"/>
        <end position="14"/>
    </location>
</feature>
<name>A0A2C6MI68_9FIRM</name>
<sequence length="30" mass="3131">MIGIPLGGGPGLLGGKNTETTPFRKIEKTF</sequence>
<reference evidence="2 3" key="1">
    <citation type="submission" date="2013-09" db="EMBL/GenBank/DDBJ databases">
        <title>Biodegradation of hydrocarbons in the deep terrestrial subsurface : characterization of a microbial consortium composed of two Desulfotomaculum species originating from a deep geological formation.</title>
        <authorList>
            <person name="Aullo T."/>
            <person name="Berlendis S."/>
            <person name="Lascourreges J.-F."/>
            <person name="Dessort D."/>
            <person name="Saint-Laurent S."/>
            <person name="Schraauwers B."/>
            <person name="Mas J."/>
            <person name="Magot M."/>
            <person name="Ranchou-Peyruse A."/>
        </authorList>
    </citation>
    <scope>NUCLEOTIDE SEQUENCE [LARGE SCALE GENOMIC DNA]</scope>
    <source>
        <strain evidence="2 3">Bs107</strain>
    </source>
</reference>
<proteinExistence type="predicted"/>
<dbReference type="Proteomes" id="UP000222564">
    <property type="component" value="Unassembled WGS sequence"/>
</dbReference>
<evidence type="ECO:0000313" key="3">
    <source>
        <dbReference type="Proteomes" id="UP000222564"/>
    </source>
</evidence>
<organism evidence="2 3">
    <name type="scientific">Desulforamulus profundi</name>
    <dbReference type="NCBI Taxonomy" id="1383067"/>
    <lineage>
        <taxon>Bacteria</taxon>
        <taxon>Bacillati</taxon>
        <taxon>Bacillota</taxon>
        <taxon>Clostridia</taxon>
        <taxon>Eubacteriales</taxon>
        <taxon>Peptococcaceae</taxon>
        <taxon>Desulforamulus</taxon>
    </lineage>
</organism>
<dbReference type="AlphaFoldDB" id="A0A2C6MI68"/>
<dbReference type="EMBL" id="AWQQ01000034">
    <property type="protein sequence ID" value="PHJ39136.1"/>
    <property type="molecule type" value="Genomic_DNA"/>
</dbReference>
<comment type="caution">
    <text evidence="2">The sequence shown here is derived from an EMBL/GenBank/DDBJ whole genome shotgun (WGS) entry which is preliminary data.</text>
</comment>
<accession>A0A2C6MI68</accession>
<gene>
    <name evidence="2" type="ORF">P378_05360</name>
</gene>
<feature type="region of interest" description="Disordered" evidence="1">
    <location>
        <begin position="1"/>
        <end position="30"/>
    </location>
</feature>
<keyword evidence="3" id="KW-1185">Reference proteome</keyword>
<evidence type="ECO:0000313" key="2">
    <source>
        <dbReference type="EMBL" id="PHJ39136.1"/>
    </source>
</evidence>
<evidence type="ECO:0000256" key="1">
    <source>
        <dbReference type="SAM" id="MobiDB-lite"/>
    </source>
</evidence>